<name>A0ABQ9J545_9CUCU</name>
<proteinExistence type="predicted"/>
<comment type="caution">
    <text evidence="2">The sequence shown here is derived from an EMBL/GenBank/DDBJ whole genome shotgun (WGS) entry which is preliminary data.</text>
</comment>
<gene>
    <name evidence="2" type="ORF">NQ317_001713</name>
</gene>
<evidence type="ECO:0000313" key="3">
    <source>
        <dbReference type="Proteomes" id="UP001162164"/>
    </source>
</evidence>
<feature type="compositionally biased region" description="Polar residues" evidence="1">
    <location>
        <begin position="249"/>
        <end position="258"/>
    </location>
</feature>
<accession>A0ABQ9J545</accession>
<reference evidence="2" key="1">
    <citation type="journal article" date="2023" name="Insect Mol. Biol.">
        <title>Genome sequencing provides insights into the evolution of gene families encoding plant cell wall-degrading enzymes in longhorned beetles.</title>
        <authorList>
            <person name="Shin N.R."/>
            <person name="Okamura Y."/>
            <person name="Kirsch R."/>
            <person name="Pauchet Y."/>
        </authorList>
    </citation>
    <scope>NUCLEOTIDE SEQUENCE</scope>
    <source>
        <strain evidence="2">MMC_N1</strain>
    </source>
</reference>
<feature type="region of interest" description="Disordered" evidence="1">
    <location>
        <begin position="247"/>
        <end position="273"/>
    </location>
</feature>
<keyword evidence="3" id="KW-1185">Reference proteome</keyword>
<feature type="region of interest" description="Disordered" evidence="1">
    <location>
        <begin position="350"/>
        <end position="392"/>
    </location>
</feature>
<protein>
    <submittedName>
        <fullName evidence="2">Uncharacterized protein</fullName>
    </submittedName>
</protein>
<feature type="compositionally biased region" description="Low complexity" evidence="1">
    <location>
        <begin position="176"/>
        <end position="186"/>
    </location>
</feature>
<sequence>MNVRKKEEEQVSFRRFDDFPTENESILLLNLLLGIVKPNLPANNHGLSHNHPGRKRKGPTHELQFRPFWLEEGDRPRAVGELGATSTEYEKGRPRTDATGRTFFDLQFINVGYNYNYNVNCDGGSATSTGGGNLQKPPHKPILGGLFQSTNQDTGGQQGGNKPLLSLLFGNGDLQGGSSQSQTQTQTGIISGTISGLASLLPKPQDVGQGLGEGISSFPHYLRYNQCSPKIPPLTPDYQQVARAPYTQPGASVPSQGVTPAGPDQATEPDPDTIYNDDSVKPVHEPHDPVTDPHLTNKLPPGQYLVASHPLLGVYYNRNRQQIQYQTNKNYYDQRLSSYVNQNKFHFQHNKNPYRQNEDIEHRALGGTHEGRNRQEDNDRMRDKGRSFRFPS</sequence>
<evidence type="ECO:0000256" key="1">
    <source>
        <dbReference type="SAM" id="MobiDB-lite"/>
    </source>
</evidence>
<feature type="region of interest" description="Disordered" evidence="1">
    <location>
        <begin position="167"/>
        <end position="186"/>
    </location>
</feature>
<feature type="compositionally biased region" description="Basic and acidic residues" evidence="1">
    <location>
        <begin position="356"/>
        <end position="386"/>
    </location>
</feature>
<dbReference type="EMBL" id="JAPWTJ010001311">
    <property type="protein sequence ID" value="KAJ8972692.1"/>
    <property type="molecule type" value="Genomic_DNA"/>
</dbReference>
<evidence type="ECO:0000313" key="2">
    <source>
        <dbReference type="EMBL" id="KAJ8972692.1"/>
    </source>
</evidence>
<organism evidence="2 3">
    <name type="scientific">Molorchus minor</name>
    <dbReference type="NCBI Taxonomy" id="1323400"/>
    <lineage>
        <taxon>Eukaryota</taxon>
        <taxon>Metazoa</taxon>
        <taxon>Ecdysozoa</taxon>
        <taxon>Arthropoda</taxon>
        <taxon>Hexapoda</taxon>
        <taxon>Insecta</taxon>
        <taxon>Pterygota</taxon>
        <taxon>Neoptera</taxon>
        <taxon>Endopterygota</taxon>
        <taxon>Coleoptera</taxon>
        <taxon>Polyphaga</taxon>
        <taxon>Cucujiformia</taxon>
        <taxon>Chrysomeloidea</taxon>
        <taxon>Cerambycidae</taxon>
        <taxon>Lamiinae</taxon>
        <taxon>Monochamini</taxon>
        <taxon>Molorchus</taxon>
    </lineage>
</organism>
<dbReference type="Proteomes" id="UP001162164">
    <property type="component" value="Unassembled WGS sequence"/>
</dbReference>